<evidence type="ECO:0000256" key="1">
    <source>
        <dbReference type="ARBA" id="ARBA00022801"/>
    </source>
</evidence>
<dbReference type="AlphaFoldDB" id="A0A564TAB4"/>
<gene>
    <name evidence="3" type="ORF">SCSS39_01364</name>
</gene>
<protein>
    <submittedName>
        <fullName evidence="3">2-succinyl-6-hydroxy-2,4-cyclohexadiene-1-carboxy late synthase</fullName>
    </submittedName>
</protein>
<dbReference type="PRINTS" id="PR00111">
    <property type="entry name" value="ABHYDROLASE"/>
</dbReference>
<dbReference type="SUPFAM" id="SSF53474">
    <property type="entry name" value="alpha/beta-Hydrolases"/>
    <property type="match status" value="1"/>
</dbReference>
<evidence type="ECO:0000259" key="2">
    <source>
        <dbReference type="Pfam" id="PF00561"/>
    </source>
</evidence>
<evidence type="ECO:0000313" key="3">
    <source>
        <dbReference type="EMBL" id="VUX04012.1"/>
    </source>
</evidence>
<dbReference type="OrthoDB" id="9775557at2"/>
<keyword evidence="1" id="KW-0378">Hydrolase</keyword>
<dbReference type="RefSeq" id="WP_105309505.1">
    <property type="nucleotide sequence ID" value="NZ_CABHMZ010000021.1"/>
</dbReference>
<dbReference type="InterPro" id="IPR000073">
    <property type="entry name" value="AB_hydrolase_1"/>
</dbReference>
<proteinExistence type="predicted"/>
<dbReference type="Proteomes" id="UP000385544">
    <property type="component" value="Unassembled WGS sequence"/>
</dbReference>
<dbReference type="GO" id="GO:0016020">
    <property type="term" value="C:membrane"/>
    <property type="evidence" value="ECO:0007669"/>
    <property type="project" value="TreeGrafter"/>
</dbReference>
<dbReference type="InterPro" id="IPR050266">
    <property type="entry name" value="AB_hydrolase_sf"/>
</dbReference>
<dbReference type="PANTHER" id="PTHR43798:SF31">
    <property type="entry name" value="AB HYDROLASE SUPERFAMILY PROTEIN YCLE"/>
    <property type="match status" value="1"/>
</dbReference>
<evidence type="ECO:0000313" key="4">
    <source>
        <dbReference type="Proteomes" id="UP000385544"/>
    </source>
</evidence>
<reference evidence="3 4" key="1">
    <citation type="submission" date="2019-07" db="EMBL/GenBank/DDBJ databases">
        <authorList>
            <person name="Hibberd C M."/>
            <person name="Gehrig L. J."/>
            <person name="Chang H.-W."/>
            <person name="Venkatesh S."/>
        </authorList>
    </citation>
    <scope>NUCLEOTIDE SEQUENCE [LARGE SCALE GENOMIC DNA]</scope>
    <source>
        <strain evidence="3">Streptococcus_constellatus_SS_Bg39</strain>
    </source>
</reference>
<dbReference type="Gene3D" id="3.40.50.1820">
    <property type="entry name" value="alpha/beta hydrolase"/>
    <property type="match status" value="1"/>
</dbReference>
<dbReference type="Pfam" id="PF00561">
    <property type="entry name" value="Abhydrolase_1"/>
    <property type="match status" value="1"/>
</dbReference>
<dbReference type="EMBL" id="CABHMZ010000021">
    <property type="protein sequence ID" value="VUX04012.1"/>
    <property type="molecule type" value="Genomic_DNA"/>
</dbReference>
<dbReference type="InterPro" id="IPR029058">
    <property type="entry name" value="AB_hydrolase_fold"/>
</dbReference>
<organism evidence="3 4">
    <name type="scientific">Streptococcus constellatus</name>
    <dbReference type="NCBI Taxonomy" id="76860"/>
    <lineage>
        <taxon>Bacteria</taxon>
        <taxon>Bacillati</taxon>
        <taxon>Bacillota</taxon>
        <taxon>Bacilli</taxon>
        <taxon>Lactobacillales</taxon>
        <taxon>Streptococcaceae</taxon>
        <taxon>Streptococcus</taxon>
        <taxon>Streptococcus anginosus group</taxon>
    </lineage>
</organism>
<feature type="domain" description="AB hydrolase-1" evidence="2">
    <location>
        <begin position="4"/>
        <end position="97"/>
    </location>
</feature>
<accession>A0A564TAB4</accession>
<dbReference type="PANTHER" id="PTHR43798">
    <property type="entry name" value="MONOACYLGLYCEROL LIPASE"/>
    <property type="match status" value="1"/>
</dbReference>
<name>A0A564TAB4_STRCV</name>
<sequence length="208" mass="23805">MKYIMLHGLGQSSESWSDTVKVFNDDFEVLCPNLSDWLSGKTPCYDTLYRTLETYCEQFEEPLNICGLSLGGILAMQYAIEHPEKMNSLVLIGTQYEMPKYLLKMQNLIFRIMPCSAFEKMGFQKTDFINLCKSMTELNFKHELKKISCSVLVVCGDKDKINKKASLELQQQIENAEIAIIENAGHEVNTDTPTLLGQKLNVFFKQYV</sequence>
<dbReference type="GO" id="GO:0016787">
    <property type="term" value="F:hydrolase activity"/>
    <property type="evidence" value="ECO:0007669"/>
    <property type="project" value="UniProtKB-KW"/>
</dbReference>